<proteinExistence type="predicted"/>
<feature type="domain" description="YokE-like PH" evidence="2">
    <location>
        <begin position="45"/>
        <end position="106"/>
    </location>
</feature>
<gene>
    <name evidence="3" type="ORF">IOE58_06210</name>
</gene>
<dbReference type="Pfam" id="PF14470">
    <property type="entry name" value="bPH_3"/>
    <property type="match status" value="1"/>
</dbReference>
<keyword evidence="4" id="KW-1185">Reference proteome</keyword>
<feature type="region of interest" description="Disordered" evidence="1">
    <location>
        <begin position="1"/>
        <end position="20"/>
    </location>
</feature>
<dbReference type="EMBL" id="JADEYR010000004">
    <property type="protein sequence ID" value="MBE9403796.1"/>
    <property type="molecule type" value="Genomic_DNA"/>
</dbReference>
<reference evidence="3 4" key="1">
    <citation type="submission" date="2020-10" db="EMBL/GenBank/DDBJ databases">
        <title>Draft genome and description of Brachybacterium epidermidis sp nov.</title>
        <authorList>
            <person name="Boxberger M."/>
            <person name="La Scola B."/>
        </authorList>
    </citation>
    <scope>NUCLEOTIDE SEQUENCE [LARGE SCALE GENOMIC DNA]</scope>
    <source>
        <strain evidence="3 4">Marseille-Q2903</strain>
    </source>
</reference>
<sequence length="150" mass="17029">MDSRFREYQDAISSTASSPAEQSLAQLMREDGIADFEVWTSRAVLEEDERVVAAAVGQVATEDPPVLLVTDRRVLWTAQGLIRWKVRREISRSQIRAVEITAGGLMAPPRVRFAPVREKDLVFKLRAGADEVARLRERMRRSFGPVYRES</sequence>
<dbReference type="Proteomes" id="UP000644727">
    <property type="component" value="Unassembled WGS sequence"/>
</dbReference>
<protein>
    <submittedName>
        <fullName evidence="3">PH domain-containing protein</fullName>
    </submittedName>
</protein>
<comment type="caution">
    <text evidence="3">The sequence shown here is derived from an EMBL/GenBank/DDBJ whole genome shotgun (WGS) entry which is preliminary data.</text>
</comment>
<name>A0ABR9W042_9MICO</name>
<evidence type="ECO:0000313" key="4">
    <source>
        <dbReference type="Proteomes" id="UP000644727"/>
    </source>
</evidence>
<dbReference type="InterPro" id="IPR039519">
    <property type="entry name" value="YokE-like_PH"/>
</dbReference>
<organism evidence="3 4">
    <name type="scientific">Brachybacterium epidermidis</name>
    <dbReference type="NCBI Taxonomy" id="2781983"/>
    <lineage>
        <taxon>Bacteria</taxon>
        <taxon>Bacillati</taxon>
        <taxon>Actinomycetota</taxon>
        <taxon>Actinomycetes</taxon>
        <taxon>Micrococcales</taxon>
        <taxon>Dermabacteraceae</taxon>
        <taxon>Brachybacterium</taxon>
    </lineage>
</organism>
<evidence type="ECO:0000313" key="3">
    <source>
        <dbReference type="EMBL" id="MBE9403796.1"/>
    </source>
</evidence>
<dbReference type="RefSeq" id="WP_193865537.1">
    <property type="nucleotide sequence ID" value="NZ_JADEYR010000004.1"/>
</dbReference>
<feature type="compositionally biased region" description="Polar residues" evidence="1">
    <location>
        <begin position="11"/>
        <end position="20"/>
    </location>
</feature>
<evidence type="ECO:0000256" key="1">
    <source>
        <dbReference type="SAM" id="MobiDB-lite"/>
    </source>
</evidence>
<evidence type="ECO:0000259" key="2">
    <source>
        <dbReference type="Pfam" id="PF14470"/>
    </source>
</evidence>
<accession>A0ABR9W042</accession>